<dbReference type="GO" id="GO:0005525">
    <property type="term" value="F:GTP binding"/>
    <property type="evidence" value="ECO:0007669"/>
    <property type="project" value="UniProtKB-KW"/>
</dbReference>
<dbReference type="Pfam" id="PF08701">
    <property type="entry name" value="GN3L_Grn1"/>
    <property type="match status" value="1"/>
</dbReference>
<evidence type="ECO:0000256" key="3">
    <source>
        <dbReference type="ARBA" id="ARBA00023134"/>
    </source>
</evidence>
<accession>B4FDP8</accession>
<keyword evidence="3" id="KW-0342">GTP-binding</keyword>
<name>B4FDP8_MAIZE</name>
<feature type="region of interest" description="Disordered" evidence="5">
    <location>
        <begin position="1"/>
        <end position="56"/>
    </location>
</feature>
<dbReference type="AlphaFoldDB" id="B4FDP8"/>
<dbReference type="HOGENOM" id="CLU_1868104_0_0_1"/>
<evidence type="ECO:0000256" key="2">
    <source>
        <dbReference type="ARBA" id="ARBA00022741"/>
    </source>
</evidence>
<proteinExistence type="evidence at transcript level"/>
<dbReference type="InterPro" id="IPR050755">
    <property type="entry name" value="TRAFAC_YlqF/YawG_RiboMat"/>
</dbReference>
<feature type="compositionally biased region" description="Basic residues" evidence="5">
    <location>
        <begin position="1"/>
        <end position="35"/>
    </location>
</feature>
<dbReference type="GO" id="GO:0005634">
    <property type="term" value="C:nucleus"/>
    <property type="evidence" value="ECO:0007669"/>
    <property type="project" value="UniProtKB-SubCell"/>
</dbReference>
<dbReference type="PANTHER" id="PTHR11089">
    <property type="entry name" value="GTP-BINDING PROTEIN-RELATED"/>
    <property type="match status" value="1"/>
</dbReference>
<evidence type="ECO:0000313" key="7">
    <source>
        <dbReference type="EMBL" id="ACF80241.1"/>
    </source>
</evidence>
<reference evidence="7" key="1">
    <citation type="journal article" date="2009" name="PLoS Genet.">
        <title>Sequencing, mapping, and analysis of 27,455 maize full-length cDNAs.</title>
        <authorList>
            <person name="Soderlund C."/>
            <person name="Descour A."/>
            <person name="Kudrna D."/>
            <person name="Bomhoff M."/>
            <person name="Boyd L."/>
            <person name="Currie J."/>
            <person name="Angelova A."/>
            <person name="Collura K."/>
            <person name="Wissotski M."/>
            <person name="Ashley E."/>
            <person name="Morrow D."/>
            <person name="Fernandes J."/>
            <person name="Walbot V."/>
            <person name="Yu Y."/>
        </authorList>
    </citation>
    <scope>NUCLEOTIDE SEQUENCE</scope>
    <source>
        <strain evidence="7">B73</strain>
    </source>
</reference>
<organism evidence="7">
    <name type="scientific">Zea mays</name>
    <name type="common">Maize</name>
    <dbReference type="NCBI Taxonomy" id="4577"/>
    <lineage>
        <taxon>Eukaryota</taxon>
        <taxon>Viridiplantae</taxon>
        <taxon>Streptophyta</taxon>
        <taxon>Embryophyta</taxon>
        <taxon>Tracheophyta</taxon>
        <taxon>Spermatophyta</taxon>
        <taxon>Magnoliopsida</taxon>
        <taxon>Liliopsida</taxon>
        <taxon>Poales</taxon>
        <taxon>Poaceae</taxon>
        <taxon>PACMAD clade</taxon>
        <taxon>Panicoideae</taxon>
        <taxon>Andropogonodae</taxon>
        <taxon>Andropogoneae</taxon>
        <taxon>Tripsacinae</taxon>
        <taxon>Zea</taxon>
    </lineage>
</organism>
<feature type="domain" description="Guanine nucleotide-binding protein-like 3 N-terminal" evidence="6">
    <location>
        <begin position="15"/>
        <end position="89"/>
    </location>
</feature>
<protein>
    <recommendedName>
        <fullName evidence="6">Guanine nucleotide-binding protein-like 3 N-terminal domain-containing protein</fullName>
    </recommendedName>
</protein>
<evidence type="ECO:0000256" key="5">
    <source>
        <dbReference type="SAM" id="MobiDB-lite"/>
    </source>
</evidence>
<keyword evidence="4" id="KW-0539">Nucleus</keyword>
<dbReference type="PANTHER" id="PTHR11089:SF30">
    <property type="entry name" value="GUANINE NUCLEOTIDE-BINDING PROTEIN-LIKE 3 HOMOLOG"/>
    <property type="match status" value="1"/>
</dbReference>
<evidence type="ECO:0000256" key="4">
    <source>
        <dbReference type="ARBA" id="ARBA00023242"/>
    </source>
</evidence>
<keyword evidence="2" id="KW-0547">Nucleotide-binding</keyword>
<evidence type="ECO:0000259" key="6">
    <source>
        <dbReference type="Pfam" id="PF08701"/>
    </source>
</evidence>
<evidence type="ECO:0000256" key="1">
    <source>
        <dbReference type="ARBA" id="ARBA00004123"/>
    </source>
</evidence>
<dbReference type="EMBL" id="BT035236">
    <property type="protein sequence ID" value="ACF80241.1"/>
    <property type="molecule type" value="mRNA"/>
</dbReference>
<sequence length="137" mass="15872">MVKRSKKSKSKRVTLRQKHKVLRKVKEHHRKKRKEAKKEGKAGQRKKVEKDPGIPNEWPFKEQELKALEARRAQALQELELKKEARKERVCHVWPSVIVGAIPAVSLCPEQIVFQSYSRINLHSASLIHLHAPSVPL</sequence>
<comment type="subcellular location">
    <subcellularLocation>
        <location evidence="1">Nucleus</location>
    </subcellularLocation>
</comment>
<dbReference type="InterPro" id="IPR014813">
    <property type="entry name" value="Gnl3_N_dom"/>
</dbReference>
<feature type="compositionally biased region" description="Basic and acidic residues" evidence="5">
    <location>
        <begin position="36"/>
        <end position="52"/>
    </location>
</feature>